<evidence type="ECO:0000313" key="3">
    <source>
        <dbReference type="EMBL" id="TYK08256.1"/>
    </source>
</evidence>
<dbReference type="EMBL" id="SSTE01013117">
    <property type="protein sequence ID" value="KAA0047599.1"/>
    <property type="molecule type" value="Genomic_DNA"/>
</dbReference>
<evidence type="ECO:0000313" key="5">
    <source>
        <dbReference type="Proteomes" id="UP000321947"/>
    </source>
</evidence>
<sequence>MYNRFRSREHGMACTRFLAIKQEGTVEEYLQRFEELSAPLPEIAEDVLEGTFTNGLDPIIRIEVFSMRALGLEDMMEAAQLAEEKIEMAKGGPNPYLKETTA</sequence>
<comment type="caution">
    <text evidence="3">The sequence shown here is derived from an EMBL/GenBank/DDBJ whole genome shotgun (WGS) entry which is preliminary data.</text>
</comment>
<evidence type="ECO:0000259" key="1">
    <source>
        <dbReference type="Pfam" id="PF03732"/>
    </source>
</evidence>
<reference evidence="4 5" key="1">
    <citation type="submission" date="2019-08" db="EMBL/GenBank/DDBJ databases">
        <title>Draft genome sequences of two oriental melons (Cucumis melo L. var makuwa).</title>
        <authorList>
            <person name="Kwon S.-Y."/>
        </authorList>
    </citation>
    <scope>NUCLEOTIDE SEQUENCE [LARGE SCALE GENOMIC DNA]</scope>
    <source>
        <strain evidence="5">cv. Chang Bougi</strain>
        <strain evidence="4">cv. SW 3</strain>
        <tissue evidence="3">Leaf</tissue>
    </source>
</reference>
<protein>
    <submittedName>
        <fullName evidence="3">Ty3-gypsy retrotransposon protein</fullName>
    </submittedName>
</protein>
<dbReference type="EMBL" id="SSTD01012901">
    <property type="protein sequence ID" value="TYK08256.1"/>
    <property type="molecule type" value="Genomic_DNA"/>
</dbReference>
<gene>
    <name evidence="3" type="ORF">E5676_scaffold648G00260</name>
    <name evidence="2" type="ORF">E6C27_scaffold115G00680</name>
</gene>
<dbReference type="Proteomes" id="UP000321393">
    <property type="component" value="Unassembled WGS sequence"/>
</dbReference>
<dbReference type="Proteomes" id="UP000321947">
    <property type="component" value="Unassembled WGS sequence"/>
</dbReference>
<accession>A0A5D3CD29</accession>
<evidence type="ECO:0000313" key="2">
    <source>
        <dbReference type="EMBL" id="KAA0047599.1"/>
    </source>
</evidence>
<evidence type="ECO:0000313" key="4">
    <source>
        <dbReference type="Proteomes" id="UP000321393"/>
    </source>
</evidence>
<name>A0A5D3CD29_CUCMM</name>
<dbReference type="Pfam" id="PF03732">
    <property type="entry name" value="Retrotrans_gag"/>
    <property type="match status" value="1"/>
</dbReference>
<dbReference type="InterPro" id="IPR005162">
    <property type="entry name" value="Retrotrans_gag_dom"/>
</dbReference>
<dbReference type="AlphaFoldDB" id="A0A5D3CD29"/>
<dbReference type="OrthoDB" id="1434596at2759"/>
<proteinExistence type="predicted"/>
<organism evidence="3 5">
    <name type="scientific">Cucumis melo var. makuwa</name>
    <name type="common">Oriental melon</name>
    <dbReference type="NCBI Taxonomy" id="1194695"/>
    <lineage>
        <taxon>Eukaryota</taxon>
        <taxon>Viridiplantae</taxon>
        <taxon>Streptophyta</taxon>
        <taxon>Embryophyta</taxon>
        <taxon>Tracheophyta</taxon>
        <taxon>Spermatophyta</taxon>
        <taxon>Magnoliopsida</taxon>
        <taxon>eudicotyledons</taxon>
        <taxon>Gunneridae</taxon>
        <taxon>Pentapetalae</taxon>
        <taxon>rosids</taxon>
        <taxon>fabids</taxon>
        <taxon>Cucurbitales</taxon>
        <taxon>Cucurbitaceae</taxon>
        <taxon>Benincaseae</taxon>
        <taxon>Cucumis</taxon>
    </lineage>
</organism>
<feature type="domain" description="Retrotransposon gag" evidence="1">
    <location>
        <begin position="4"/>
        <end position="58"/>
    </location>
</feature>